<dbReference type="EMBL" id="CP048222">
    <property type="protein sequence ID" value="QHT66130.1"/>
    <property type="molecule type" value="Genomic_DNA"/>
</dbReference>
<dbReference type="GO" id="GO:0030655">
    <property type="term" value="P:beta-lactam antibiotic catabolic process"/>
    <property type="evidence" value="ECO:0007669"/>
    <property type="project" value="InterPro"/>
</dbReference>
<reference evidence="3 4" key="1">
    <citation type="submission" date="2020-01" db="EMBL/GenBank/DDBJ databases">
        <authorList>
            <person name="Kim M.K."/>
        </authorList>
    </citation>
    <scope>NUCLEOTIDE SEQUENCE [LARGE SCALE GENOMIC DNA]</scope>
    <source>
        <strain evidence="3 4">172606-1</strain>
    </source>
</reference>
<dbReference type="RefSeq" id="WP_162442201.1">
    <property type="nucleotide sequence ID" value="NZ_CP048222.1"/>
</dbReference>
<evidence type="ECO:0000313" key="4">
    <source>
        <dbReference type="Proteomes" id="UP000480178"/>
    </source>
</evidence>
<protein>
    <submittedName>
        <fullName evidence="3">Serine hydrolase</fullName>
    </submittedName>
</protein>
<dbReference type="AlphaFoldDB" id="A0A6C0GEN5"/>
<dbReference type="InterPro" id="IPR012338">
    <property type="entry name" value="Beta-lactam/transpept-like"/>
</dbReference>
<dbReference type="KEGG" id="rhoz:GXP67_05325"/>
<accession>A0A6C0GEN5</accession>
<gene>
    <name evidence="3" type="ORF">GXP67_05325</name>
</gene>
<dbReference type="InterPro" id="IPR045155">
    <property type="entry name" value="Beta-lactam_cat"/>
</dbReference>
<evidence type="ECO:0000259" key="2">
    <source>
        <dbReference type="Pfam" id="PF13354"/>
    </source>
</evidence>
<proteinExistence type="predicted"/>
<feature type="chain" id="PRO_5025605766" evidence="1">
    <location>
        <begin position="22"/>
        <end position="421"/>
    </location>
</feature>
<evidence type="ECO:0000313" key="3">
    <source>
        <dbReference type="EMBL" id="QHT66130.1"/>
    </source>
</evidence>
<dbReference type="Proteomes" id="UP000480178">
    <property type="component" value="Chromosome"/>
</dbReference>
<name>A0A6C0GEN5_9BACT</name>
<keyword evidence="1" id="KW-0732">Signal</keyword>
<evidence type="ECO:0000256" key="1">
    <source>
        <dbReference type="SAM" id="SignalP"/>
    </source>
</evidence>
<dbReference type="SUPFAM" id="SSF56601">
    <property type="entry name" value="beta-lactamase/transpeptidase-like"/>
    <property type="match status" value="1"/>
</dbReference>
<dbReference type="Pfam" id="PF13354">
    <property type="entry name" value="Beta-lactamase2"/>
    <property type="match status" value="1"/>
</dbReference>
<feature type="domain" description="Beta-lactamase class A catalytic" evidence="2">
    <location>
        <begin position="73"/>
        <end position="352"/>
    </location>
</feature>
<organism evidence="3 4">
    <name type="scientific">Rhodocytophaga rosea</name>
    <dbReference type="NCBI Taxonomy" id="2704465"/>
    <lineage>
        <taxon>Bacteria</taxon>
        <taxon>Pseudomonadati</taxon>
        <taxon>Bacteroidota</taxon>
        <taxon>Cytophagia</taxon>
        <taxon>Cytophagales</taxon>
        <taxon>Rhodocytophagaceae</taxon>
        <taxon>Rhodocytophaga</taxon>
    </lineage>
</organism>
<feature type="signal peptide" evidence="1">
    <location>
        <begin position="1"/>
        <end position="21"/>
    </location>
</feature>
<keyword evidence="3" id="KW-0378">Hydrolase</keyword>
<dbReference type="Gene3D" id="3.40.710.10">
    <property type="entry name" value="DD-peptidase/beta-lactamase superfamily"/>
    <property type="match status" value="1"/>
</dbReference>
<sequence length="421" mass="48932">MFNRLLSIFFLLLLHMPLAFAQPTETNTNNLVEVLLRSNPELFSRILKDPAKYEVQILYTQIDRNKKNKPAFTQHRYRVDATQYFYPASTVKLSAVLLALEKINTLNINGLTKETTLRIDSAYNRQVAVTVDSTSLSGLPSIAHYIKKILLVSDNDAYNRLFEFMGQGQINENLYKKGFNDLRLLKRLQVGSTAEEDRYTNPFTFYAGDKIIYEQPLVFNPKEFPNKLTTIVKGKGYLQQEKLVNKPMDFSAMNYISIENLQGILRSLLFPEAVPARKRFELKQEDYQFVYKYMSMFPQESQGPVYDSVQYYKSYGKFFLYGNTKTDFPPHIRIFNKAGWAYGFLTDNAYVADFKNNVEFLLTATILVNEDGIFNDDQYEYETVGKPFLAALGKVIYEYELGRKKNFQPNLSKFRIDYTKQ</sequence>
<keyword evidence="4" id="KW-1185">Reference proteome</keyword>
<dbReference type="GO" id="GO:0008800">
    <property type="term" value="F:beta-lactamase activity"/>
    <property type="evidence" value="ECO:0007669"/>
    <property type="project" value="InterPro"/>
</dbReference>